<evidence type="ECO:0000256" key="1">
    <source>
        <dbReference type="ARBA" id="ARBA00008791"/>
    </source>
</evidence>
<dbReference type="InterPro" id="IPR006015">
    <property type="entry name" value="Universal_stress_UspA"/>
</dbReference>
<reference evidence="3 4" key="1">
    <citation type="journal article" date="2018" name="Environ. Microbiol.">
        <title>Novel energy conservation strategies and behaviour of Pelotomaculum schinkii driving syntrophic propionate catabolism.</title>
        <authorList>
            <person name="Hidalgo-Ahumada C.A.P."/>
            <person name="Nobu M.K."/>
            <person name="Narihiro T."/>
            <person name="Tamaki H."/>
            <person name="Liu W.T."/>
            <person name="Kamagata Y."/>
            <person name="Stams A.J.M."/>
            <person name="Imachi H."/>
            <person name="Sousa D.Z."/>
        </authorList>
    </citation>
    <scope>NUCLEOTIDE SEQUENCE [LARGE SCALE GENOMIC DNA]</scope>
    <source>
        <strain evidence="3 4">MGP</strain>
    </source>
</reference>
<dbReference type="Pfam" id="PF00582">
    <property type="entry name" value="Usp"/>
    <property type="match status" value="1"/>
</dbReference>
<comment type="similarity">
    <text evidence="1">Belongs to the universal stress protein A family.</text>
</comment>
<evidence type="ECO:0000259" key="2">
    <source>
        <dbReference type="Pfam" id="PF00582"/>
    </source>
</evidence>
<dbReference type="PANTHER" id="PTHR31964">
    <property type="entry name" value="ADENINE NUCLEOTIDE ALPHA HYDROLASES-LIKE SUPERFAMILY PROTEIN"/>
    <property type="match status" value="1"/>
</dbReference>
<proteinExistence type="inferred from homology"/>
<dbReference type="AlphaFoldDB" id="A0A4Y7RKB1"/>
<dbReference type="EMBL" id="QFFZ01000048">
    <property type="protein sequence ID" value="TEB09438.1"/>
    <property type="molecule type" value="Genomic_DNA"/>
</dbReference>
<evidence type="ECO:0000313" key="4">
    <source>
        <dbReference type="Proteomes" id="UP000297597"/>
    </source>
</evidence>
<feature type="domain" description="UspA" evidence="2">
    <location>
        <begin position="3"/>
        <end position="146"/>
    </location>
</feature>
<gene>
    <name evidence="3" type="primary">nhaX</name>
    <name evidence="3" type="ORF">Pmgp_03148</name>
</gene>
<dbReference type="InterPro" id="IPR006016">
    <property type="entry name" value="UspA"/>
</dbReference>
<dbReference type="Gene3D" id="3.40.50.620">
    <property type="entry name" value="HUPs"/>
    <property type="match status" value="1"/>
</dbReference>
<dbReference type="SUPFAM" id="SSF52402">
    <property type="entry name" value="Adenine nucleotide alpha hydrolases-like"/>
    <property type="match status" value="1"/>
</dbReference>
<dbReference type="OrthoDB" id="152484at2"/>
<protein>
    <submittedName>
        <fullName evidence="3">Stress response protein NhaX</fullName>
    </submittedName>
</protein>
<sequence length="146" mass="15830">MKHRILLASDGSENALRAAEFTAGLVKTAPAIKVTVIVVNEMLEKMKYYSPLRSPVIFEEVEIFFKDKTQDALDNTIKIFKDFGIEVEGVVKVGNPAQDVVEYAREKGFAQIVVGSRGMGSLKGIVLGSVSSKIVQLAGCPVTVVK</sequence>
<comment type="caution">
    <text evidence="3">The sequence shown here is derived from an EMBL/GenBank/DDBJ whole genome shotgun (WGS) entry which is preliminary data.</text>
</comment>
<dbReference type="InterPro" id="IPR014729">
    <property type="entry name" value="Rossmann-like_a/b/a_fold"/>
</dbReference>
<dbReference type="PANTHER" id="PTHR31964:SF113">
    <property type="entry name" value="USPA DOMAIN-CONTAINING PROTEIN"/>
    <property type="match status" value="1"/>
</dbReference>
<keyword evidence="4" id="KW-1185">Reference proteome</keyword>
<dbReference type="PRINTS" id="PR01438">
    <property type="entry name" value="UNVRSLSTRESS"/>
</dbReference>
<evidence type="ECO:0000313" key="3">
    <source>
        <dbReference type="EMBL" id="TEB09438.1"/>
    </source>
</evidence>
<dbReference type="Proteomes" id="UP000297597">
    <property type="component" value="Unassembled WGS sequence"/>
</dbReference>
<accession>A0A4Y7RKB1</accession>
<organism evidence="3 4">
    <name type="scientific">Pelotomaculum propionicicum</name>
    <dbReference type="NCBI Taxonomy" id="258475"/>
    <lineage>
        <taxon>Bacteria</taxon>
        <taxon>Bacillati</taxon>
        <taxon>Bacillota</taxon>
        <taxon>Clostridia</taxon>
        <taxon>Eubacteriales</taxon>
        <taxon>Desulfotomaculaceae</taxon>
        <taxon>Pelotomaculum</taxon>
    </lineage>
</organism>
<dbReference type="RefSeq" id="WP_134215045.1">
    <property type="nucleotide sequence ID" value="NZ_QFFZ01000048.1"/>
</dbReference>
<name>A0A4Y7RKB1_9FIRM</name>
<dbReference type="CDD" id="cd00293">
    <property type="entry name" value="USP-like"/>
    <property type="match status" value="1"/>
</dbReference>